<sequence>MSKVSSSHSSSPSKKEQPNRIPIIQQKIILKNETHLLWNSSVNTRAKTIP</sequence>
<reference evidence="1" key="1">
    <citation type="submission" date="2021-06" db="EMBL/GenBank/DDBJ databases">
        <authorList>
            <person name="Kallberg Y."/>
            <person name="Tangrot J."/>
            <person name="Rosling A."/>
        </authorList>
    </citation>
    <scope>NUCLEOTIDE SEQUENCE</scope>
    <source>
        <strain evidence="1">28 12/20/2015</strain>
    </source>
</reference>
<dbReference type="EMBL" id="CAJVPW010003956">
    <property type="protein sequence ID" value="CAG8532670.1"/>
    <property type="molecule type" value="Genomic_DNA"/>
</dbReference>
<protein>
    <submittedName>
        <fullName evidence="1">4665_t:CDS:1</fullName>
    </submittedName>
</protein>
<organism evidence="1 2">
    <name type="scientific">Cetraspora pellucida</name>
    <dbReference type="NCBI Taxonomy" id="1433469"/>
    <lineage>
        <taxon>Eukaryota</taxon>
        <taxon>Fungi</taxon>
        <taxon>Fungi incertae sedis</taxon>
        <taxon>Mucoromycota</taxon>
        <taxon>Glomeromycotina</taxon>
        <taxon>Glomeromycetes</taxon>
        <taxon>Diversisporales</taxon>
        <taxon>Gigasporaceae</taxon>
        <taxon>Cetraspora</taxon>
    </lineage>
</organism>
<dbReference type="Proteomes" id="UP000789366">
    <property type="component" value="Unassembled WGS sequence"/>
</dbReference>
<gene>
    <name evidence="1" type="ORF">SPELUC_LOCUS4439</name>
</gene>
<name>A0ACA9LJK1_9GLOM</name>
<proteinExistence type="predicted"/>
<comment type="caution">
    <text evidence="1">The sequence shown here is derived from an EMBL/GenBank/DDBJ whole genome shotgun (WGS) entry which is preliminary data.</text>
</comment>
<evidence type="ECO:0000313" key="2">
    <source>
        <dbReference type="Proteomes" id="UP000789366"/>
    </source>
</evidence>
<evidence type="ECO:0000313" key="1">
    <source>
        <dbReference type="EMBL" id="CAG8532670.1"/>
    </source>
</evidence>
<keyword evidence="2" id="KW-1185">Reference proteome</keyword>
<accession>A0ACA9LJK1</accession>